<gene>
    <name evidence="2" type="ORF">I590_01094</name>
    <name evidence="1" type="ORF">UAK_00841</name>
</gene>
<dbReference type="Proteomes" id="UP000014158">
    <property type="component" value="Unassembled WGS sequence"/>
</dbReference>
<dbReference type="EMBL" id="ASWF01000002">
    <property type="protein sequence ID" value="EOT77558.1"/>
    <property type="molecule type" value="Genomic_DNA"/>
</dbReference>
<comment type="caution">
    <text evidence="1">The sequence shown here is derived from an EMBL/GenBank/DDBJ whole genome shotgun (WGS) entry which is preliminary data.</text>
</comment>
<sequence length="63" mass="7093">MKDTIIPMLIKQVRDKTGLAIGVVFMGTVIDGIIDNILDLGAWIASRIDKIDLIPDNDWIELW</sequence>
<evidence type="ECO:0000313" key="2">
    <source>
        <dbReference type="EMBL" id="EOT77558.1"/>
    </source>
</evidence>
<evidence type="ECO:0000313" key="4">
    <source>
        <dbReference type="Proteomes" id="UP000014158"/>
    </source>
</evidence>
<organism evidence="1 3">
    <name type="scientific">Enterococcus raffinosus ATCC 49464</name>
    <dbReference type="NCBI Taxonomy" id="1158602"/>
    <lineage>
        <taxon>Bacteria</taxon>
        <taxon>Bacillati</taxon>
        <taxon>Bacillota</taxon>
        <taxon>Bacilli</taxon>
        <taxon>Lactobacillales</taxon>
        <taxon>Enterococcaceae</taxon>
        <taxon>Enterococcus</taxon>
    </lineage>
</organism>
<dbReference type="EMBL" id="AJAL01000001">
    <property type="protein sequence ID" value="EOH82604.1"/>
    <property type="molecule type" value="Genomic_DNA"/>
</dbReference>
<accession>R2S331</accession>
<dbReference type="AlphaFoldDB" id="R2S331"/>
<dbReference type="RefSeq" id="WP_010744178.1">
    <property type="nucleotide sequence ID" value="NZ_ASWF01000002.1"/>
</dbReference>
<evidence type="ECO:0000313" key="3">
    <source>
        <dbReference type="Proteomes" id="UP000013877"/>
    </source>
</evidence>
<reference evidence="2 4" key="2">
    <citation type="submission" date="2013-03" db="EMBL/GenBank/DDBJ databases">
        <title>The Genome Sequence of Enterococcus raffinosus ATCC_49464 (PacBio/Illumina hybrid assembly).</title>
        <authorList>
            <consortium name="The Broad Institute Genomics Platform"/>
            <consortium name="The Broad Institute Genome Sequencing Center for Infectious Disease"/>
            <person name="Earl A."/>
            <person name="Russ C."/>
            <person name="Gilmore M."/>
            <person name="Surin D."/>
            <person name="Walker B."/>
            <person name="Young S."/>
            <person name="Zeng Q."/>
            <person name="Gargeya S."/>
            <person name="Fitzgerald M."/>
            <person name="Haas B."/>
            <person name="Abouelleil A."/>
            <person name="Allen A.W."/>
            <person name="Alvarado L."/>
            <person name="Arachchi H.M."/>
            <person name="Berlin A.M."/>
            <person name="Chapman S.B."/>
            <person name="Gainer-Dewar J."/>
            <person name="Goldberg J."/>
            <person name="Griggs A."/>
            <person name="Gujja S."/>
            <person name="Hansen M."/>
            <person name="Howarth C."/>
            <person name="Imamovic A."/>
            <person name="Ireland A."/>
            <person name="Larimer J."/>
            <person name="McCowan C."/>
            <person name="Murphy C."/>
            <person name="Pearson M."/>
            <person name="Poon T.W."/>
            <person name="Priest M."/>
            <person name="Roberts A."/>
            <person name="Saif S."/>
            <person name="Shea T."/>
            <person name="Sisk P."/>
            <person name="Sykes S."/>
            <person name="Wortman J."/>
            <person name="Nusbaum C."/>
            <person name="Birren B."/>
        </authorList>
    </citation>
    <scope>NUCLEOTIDE SEQUENCE [LARGE SCALE GENOMIC DNA]</scope>
    <source>
        <strain evidence="2 4">ATCC 49464</strain>
    </source>
</reference>
<dbReference type="Proteomes" id="UP000013877">
    <property type="component" value="Unassembled WGS sequence"/>
</dbReference>
<reference evidence="1 3" key="1">
    <citation type="submission" date="2013-02" db="EMBL/GenBank/DDBJ databases">
        <title>The Genome Sequence of Enterococcus raffinosus ATCC_49464.</title>
        <authorList>
            <consortium name="The Broad Institute Genome Sequencing Platform"/>
            <consortium name="The Broad Institute Genome Sequencing Center for Infectious Disease"/>
            <person name="Earl A.M."/>
            <person name="Gilmore M.S."/>
            <person name="Lebreton F."/>
            <person name="Walker B."/>
            <person name="Young S.K."/>
            <person name="Zeng Q."/>
            <person name="Gargeya S."/>
            <person name="Fitzgerald M."/>
            <person name="Haas B."/>
            <person name="Abouelleil A."/>
            <person name="Alvarado L."/>
            <person name="Arachchi H.M."/>
            <person name="Berlin A.M."/>
            <person name="Chapman S.B."/>
            <person name="Dewar J."/>
            <person name="Goldberg J."/>
            <person name="Griggs A."/>
            <person name="Gujja S."/>
            <person name="Hansen M."/>
            <person name="Howarth C."/>
            <person name="Imamovic A."/>
            <person name="Larimer J."/>
            <person name="McCowan C."/>
            <person name="Murphy C."/>
            <person name="Neiman D."/>
            <person name="Pearson M."/>
            <person name="Priest M."/>
            <person name="Roberts A."/>
            <person name="Saif S."/>
            <person name="Shea T."/>
            <person name="Sisk P."/>
            <person name="Sykes S."/>
            <person name="Wortman J."/>
            <person name="Nusbaum C."/>
            <person name="Birren B."/>
        </authorList>
    </citation>
    <scope>NUCLEOTIDE SEQUENCE [LARGE SCALE GENOMIC DNA]</scope>
    <source>
        <strain evidence="1 3">ATCC 49464</strain>
    </source>
</reference>
<evidence type="ECO:0000313" key="1">
    <source>
        <dbReference type="EMBL" id="EOH82604.1"/>
    </source>
</evidence>
<keyword evidence="4" id="KW-1185">Reference proteome</keyword>
<name>R2S331_9ENTE</name>
<dbReference type="PATRIC" id="fig|1158602.3.peg.866"/>
<protein>
    <submittedName>
        <fullName evidence="1">Uncharacterized protein</fullName>
    </submittedName>
</protein>
<dbReference type="HOGENOM" id="CLU_2878928_0_0_9"/>
<proteinExistence type="predicted"/>